<accession>A0A8H6FGZ6</accession>
<protein>
    <recommendedName>
        <fullName evidence="3">C2H2-type domain-containing protein</fullName>
    </recommendedName>
</protein>
<sequence length="192" mass="21473">MSPSQSPSIQPHFINLNQFEMSIIQSIKQETENLGGPWSCKLCNTQFIDIMRLVTHLLTFCDRHRSLSTFLNVSAIHICMLLDDSGSIKTLETYIRLAGNDTDSEVSDLGNDTDSEASTHGSDKMTQIATHLILPSSIMREAMSPGMLARVVLGLCGLPVTRKRKVSGPRARTREALSSWMRILLLRHTMRM</sequence>
<evidence type="ECO:0000313" key="1">
    <source>
        <dbReference type="EMBL" id="KAF6227781.1"/>
    </source>
</evidence>
<name>A0A8H6FGZ6_9LECA</name>
<dbReference type="EMBL" id="JACCJC010000081">
    <property type="protein sequence ID" value="KAF6227781.1"/>
    <property type="molecule type" value="Genomic_DNA"/>
</dbReference>
<comment type="caution">
    <text evidence="1">The sequence shown here is derived from an EMBL/GenBank/DDBJ whole genome shotgun (WGS) entry which is preliminary data.</text>
</comment>
<evidence type="ECO:0000313" key="2">
    <source>
        <dbReference type="Proteomes" id="UP000578531"/>
    </source>
</evidence>
<evidence type="ECO:0008006" key="3">
    <source>
        <dbReference type="Google" id="ProtNLM"/>
    </source>
</evidence>
<dbReference type="AlphaFoldDB" id="A0A8H6FGZ6"/>
<dbReference type="OrthoDB" id="5452327at2759"/>
<keyword evidence="2" id="KW-1185">Reference proteome</keyword>
<gene>
    <name evidence="1" type="ORF">HO173_011999</name>
</gene>
<dbReference type="RefSeq" id="XP_037159272.1">
    <property type="nucleotide sequence ID" value="XM_037313872.1"/>
</dbReference>
<proteinExistence type="predicted"/>
<dbReference type="Proteomes" id="UP000578531">
    <property type="component" value="Unassembled WGS sequence"/>
</dbReference>
<reference evidence="1 2" key="1">
    <citation type="journal article" date="2020" name="Genomics">
        <title>Complete, high-quality genomes from long-read metagenomic sequencing of two wolf lichen thalli reveals enigmatic genome architecture.</title>
        <authorList>
            <person name="McKenzie S.K."/>
            <person name="Walston R.F."/>
            <person name="Allen J.L."/>
        </authorList>
    </citation>
    <scope>NUCLEOTIDE SEQUENCE [LARGE SCALE GENOMIC DNA]</scope>
    <source>
        <strain evidence="1">WasteWater2</strain>
    </source>
</reference>
<organism evidence="1 2">
    <name type="scientific">Letharia columbiana</name>
    <dbReference type="NCBI Taxonomy" id="112416"/>
    <lineage>
        <taxon>Eukaryota</taxon>
        <taxon>Fungi</taxon>
        <taxon>Dikarya</taxon>
        <taxon>Ascomycota</taxon>
        <taxon>Pezizomycotina</taxon>
        <taxon>Lecanoromycetes</taxon>
        <taxon>OSLEUM clade</taxon>
        <taxon>Lecanoromycetidae</taxon>
        <taxon>Lecanorales</taxon>
        <taxon>Lecanorineae</taxon>
        <taxon>Parmeliaceae</taxon>
        <taxon>Letharia</taxon>
    </lineage>
</organism>
<dbReference type="GeneID" id="59293636"/>